<proteinExistence type="predicted"/>
<name>A0A2T1E1K3_9CYAN</name>
<feature type="domain" description="Bacterial Ig-like" evidence="5">
    <location>
        <begin position="708"/>
        <end position="799"/>
    </location>
</feature>
<feature type="region of interest" description="Disordered" evidence="2">
    <location>
        <begin position="1714"/>
        <end position="1748"/>
    </location>
</feature>
<dbReference type="SUPFAM" id="SSF89260">
    <property type="entry name" value="Collagen-binding domain"/>
    <property type="match status" value="2"/>
</dbReference>
<dbReference type="Proteomes" id="UP000239576">
    <property type="component" value="Unassembled WGS sequence"/>
</dbReference>
<feature type="domain" description="Bacterial Ig-like" evidence="5">
    <location>
        <begin position="807"/>
        <end position="900"/>
    </location>
</feature>
<dbReference type="InterPro" id="IPR044016">
    <property type="entry name" value="Big_13"/>
</dbReference>
<dbReference type="EMBL" id="PVWK01000102">
    <property type="protein sequence ID" value="PSB26635.1"/>
    <property type="molecule type" value="Genomic_DNA"/>
</dbReference>
<dbReference type="InterPro" id="IPR028994">
    <property type="entry name" value="Integrin_alpha_N"/>
</dbReference>
<dbReference type="Gene3D" id="2.60.40.10">
    <property type="entry name" value="Immunoglobulins"/>
    <property type="match status" value="6"/>
</dbReference>
<dbReference type="OrthoDB" id="9815928at2"/>
<feature type="domain" description="Bacterial Ig-like" evidence="5">
    <location>
        <begin position="910"/>
        <end position="1001"/>
    </location>
</feature>
<dbReference type="Gene3D" id="2.130.10.130">
    <property type="entry name" value="Integrin alpha, N-terminal"/>
    <property type="match status" value="1"/>
</dbReference>
<keyword evidence="7" id="KW-1185">Reference proteome</keyword>
<dbReference type="PANTHER" id="PTHR46580">
    <property type="entry name" value="SENSOR KINASE-RELATED"/>
    <property type="match status" value="1"/>
</dbReference>
<keyword evidence="1" id="KW-0732">Signal</keyword>
<comment type="caution">
    <text evidence="6">The sequence shown here is derived from an EMBL/GenBank/DDBJ whole genome shotgun (WGS) entry which is preliminary data.</text>
</comment>
<dbReference type="NCBIfam" id="NF033510">
    <property type="entry name" value="Ca_tandemer"/>
    <property type="match status" value="5"/>
</dbReference>
<dbReference type="InterPro" id="IPR013783">
    <property type="entry name" value="Ig-like_fold"/>
</dbReference>
<feature type="region of interest" description="Disordered" evidence="2">
    <location>
        <begin position="1775"/>
        <end position="1799"/>
    </location>
</feature>
<feature type="domain" description="Bacterial Ig-like" evidence="5">
    <location>
        <begin position="1305"/>
        <end position="1397"/>
    </location>
</feature>
<feature type="region of interest" description="Disordered" evidence="2">
    <location>
        <begin position="607"/>
        <end position="626"/>
    </location>
</feature>
<dbReference type="InterPro" id="IPR007280">
    <property type="entry name" value="Peptidase_C_arc/bac"/>
</dbReference>
<feature type="domain" description="Bacterial Ig" evidence="4">
    <location>
        <begin position="1209"/>
        <end position="1290"/>
    </location>
</feature>
<reference evidence="6 7" key="2">
    <citation type="submission" date="2018-03" db="EMBL/GenBank/DDBJ databases">
        <title>The ancient ancestry and fast evolution of plastids.</title>
        <authorList>
            <person name="Moore K.R."/>
            <person name="Magnabosco C."/>
            <person name="Momper L."/>
            <person name="Gold D.A."/>
            <person name="Bosak T."/>
            <person name="Fournier G.P."/>
        </authorList>
    </citation>
    <scope>NUCLEOTIDE SEQUENCE [LARGE SCALE GENOMIC DNA]</scope>
    <source>
        <strain evidence="6 7">ULC18</strain>
    </source>
</reference>
<feature type="region of interest" description="Disordered" evidence="2">
    <location>
        <begin position="703"/>
        <end position="732"/>
    </location>
</feature>
<feature type="domain" description="Peptidase C-terminal archaeal/bacterial" evidence="3">
    <location>
        <begin position="404"/>
        <end position="467"/>
    </location>
</feature>
<evidence type="ECO:0000313" key="6">
    <source>
        <dbReference type="EMBL" id="PSB26635.1"/>
    </source>
</evidence>
<evidence type="ECO:0000259" key="3">
    <source>
        <dbReference type="Pfam" id="PF04151"/>
    </source>
</evidence>
<accession>A0A2T1E1K3</accession>
<dbReference type="InterPro" id="IPR013517">
    <property type="entry name" value="FG-GAP"/>
</dbReference>
<dbReference type="SUPFAM" id="SSF69318">
    <property type="entry name" value="Integrin alpha N-terminal domain"/>
    <property type="match status" value="1"/>
</dbReference>
<dbReference type="RefSeq" id="WP_106257896.1">
    <property type="nucleotide sequence ID" value="NZ_CAWNSW010000040.1"/>
</dbReference>
<dbReference type="Pfam" id="PF19077">
    <property type="entry name" value="Big_13"/>
    <property type="match status" value="5"/>
</dbReference>
<protein>
    <submittedName>
        <fullName evidence="6">Uncharacterized protein</fullName>
    </submittedName>
</protein>
<organism evidence="6 7">
    <name type="scientific">Stenomitos frigidus ULC18</name>
    <dbReference type="NCBI Taxonomy" id="2107698"/>
    <lineage>
        <taxon>Bacteria</taxon>
        <taxon>Bacillati</taxon>
        <taxon>Cyanobacteriota</taxon>
        <taxon>Cyanophyceae</taxon>
        <taxon>Leptolyngbyales</taxon>
        <taxon>Leptolyngbyaceae</taxon>
        <taxon>Stenomitos</taxon>
    </lineage>
</organism>
<feature type="domain" description="Bacterial Ig-like" evidence="5">
    <location>
        <begin position="602"/>
        <end position="698"/>
    </location>
</feature>
<evidence type="ECO:0000259" key="5">
    <source>
        <dbReference type="Pfam" id="PF19077"/>
    </source>
</evidence>
<dbReference type="Gene3D" id="2.60.120.380">
    <property type="match status" value="2"/>
</dbReference>
<dbReference type="InterPro" id="IPR041498">
    <property type="entry name" value="Big_6"/>
</dbReference>
<gene>
    <name evidence="6" type="ORF">C7B82_19210</name>
</gene>
<feature type="domain" description="Peptidase C-terminal archaeal/bacterial" evidence="3">
    <location>
        <begin position="34"/>
        <end position="97"/>
    </location>
</feature>
<reference evidence="7" key="1">
    <citation type="submission" date="2018-02" db="EMBL/GenBank/DDBJ databases">
        <authorList>
            <person name="Moore K."/>
            <person name="Momper L."/>
        </authorList>
    </citation>
    <scope>NUCLEOTIDE SEQUENCE [LARGE SCALE GENOMIC DNA]</scope>
    <source>
        <strain evidence="7">ULC18</strain>
    </source>
</reference>
<evidence type="ECO:0000256" key="1">
    <source>
        <dbReference type="ARBA" id="ARBA00022729"/>
    </source>
</evidence>
<dbReference type="PANTHER" id="PTHR46580:SF2">
    <property type="entry name" value="MAM DOMAIN-CONTAINING PROTEIN"/>
    <property type="match status" value="1"/>
</dbReference>
<evidence type="ECO:0000313" key="7">
    <source>
        <dbReference type="Proteomes" id="UP000239576"/>
    </source>
</evidence>
<sequence length="2537" mass="264474">MSDPGNTLATAQLIAINAGSQTYSDAVSTADPDDYYRFTLSGRSSINLTLTGLSGNADLQVLNGAGTVLQQSTNPGTAAEDVNLTDLSAGVYYVRVFAASGTTNAPYTFTRQAINNAQTDILWRNYSTGQNTAWAMNGTTRVSSTDLKPISDVNWRLEGSADFSGDGQADLVWRNYSTGQNVIWLMNGTTSLSEVNLQAVGTNWHISGTGDFNSDGKTDLVWRNYSTGEDVVWLLNGTTFSTTVNLQAVGDPSWQINGTGDFNNDGQTDLLWRRYDGTGETVVWFMNGTTFSTAVNLQAVGDPNWRISGTGDFNHDGQTDILWRRYSTGEDVIWLMNGTTLLSNGGVYFNPIGDLNWQIAASFVHYGDPGSLDTAGNTPATAFDVGTLTGQATYTGTVNGSDVNDYYRFTLSTAAPNFTLALKGLSGDANLQLLDGSSNTLQTASNSGTTAELMQRALTAGTYYLRVLPATSSVSANYTLSTVFDAAPPTVTVALVNDTALNGTNTDRRTADPTISVQLSTERPLGHLRAGFNNTLVANYTDIAVPLQAGSVTLTPAQLQSINGGLPLTDGSYVLHLRATGVEDVLVTTTDFTLTLDRTTAAPSNLQLTAGSDSGQSASDNVTNVTTPTVTGTAEAGALIQLYSQGQVIGQGTAAGNGVWQITVQPLVAGTTTLTAIATDVAGNVSAASTVLSLVVDTQAPSAPSFLPLDSTADTGESHSDGITRNPTPTLTGHAEAGTDITLWNNAQVVGQTRTDASGFWQLTTLSLPQGLATLRATATDQAGNVSAASTPLLLTVDTVAPAAPGNVRFAAGIDKGRSSTDGQTNVNTPIVTGTAAPHTLVQLWGEGQLLGQQTSDANGNWQIQTPTLADGGYVLSAFALDLAGNRSLASPALVLIIDTQAPTAPTLLPLSAISDTGSSASDGVTANPTPTVVGQSAAYALVQLLDQGQVIGQMIADETGAWQITAPTLTEGVHTFTTTATDVAGNVSVNSAPLSLVVDTTLPTLTVTTPLTTPLGSSTRLTGTVAGTGSAIAAANYHFDDRPAIALAFDPATGIFDQALDFTGMTSNTHTLTITTTDTAGNVKTLQTPVTVALGGAPVVTAALDQDTAPNGFTNDDGVTSNPTISGQVTNAPAVLRAGFGTGASVNYVDITPQLQADGSFTLNRTQLETLYGGPLLDAHYTLSLQAVDTVGTVTSPLAITFDLDTQAPTAPTNLSLTPAGMYAVAITGNAAAGAQVQLFEGTTLIGEALANAAGSWRVTTSQLRNGTHSLTATASDVAGNTSLATTATDVTITTLVPSVPQGLRLTALTDGGQSQTDNITNNATPTIVGTTEAGATVRLFREQQLLGETTADITTGAWSIALTTALPEGEQSLSVVAHNAIGDSQTATLLTTIDTVAPTTTQLSVLATGSTTATALANGVTLTTGTRLLGQVHGTTSAVASLQYQLGTNPAVTVPVAANGLFNYRLAFTGSNSGDNQTLSVTLTDVAGNTTTLAPFLVNVSATNDGGGEAPVLVAQLLQDTGSDASDGWTYIPGIAGVASAPGVITALLATFDTATNAVFQDLSSLLQPDGTFALDEETLAALAGGDLADGAYTLRLRVQADTNQIAEQVVNFTLDRTAPVTTLPNLIDGIAWERGTHLQGTVVEASENVNVTYQLETVNGVAVGSSRTLPVTDQAFDQVLNTATLTEETPYNLVLTSTDRAGNTQRSGFQFFIPSDRHVSDDDTLPGGSSNTGDPTPPDPATATVGNVGSWGYVGSSGWGFWSYPNGGGPGAFTSTPGGFGPTNPKPSDDLKGDPTNLEGSGYEFTYAESVNQLVNKAIDLISTDPNTIAKKAALTNRRELLRGLGERLSGLINGTNGNFKEAADQALIERLRPAMEGLFADAYAPAGSQAGVEPGYVLSGGAWLAQALVTDQLSVREQVFQATLLAVVTEATPGVTDGAQQKALTAAVMALAKTYAWLNPNPEATVPGGEEDFGFLDELWRLQIPDANGVFKDGNAIAQTLAESVAAVGRLLEGVDDKVRAIQFLNNLVQAASNVTSLKGDVKDATFLRELMEFGVEFAKLNPTAADSANSDEAVSAFLNTLLQGKQTDVKQAQGGLSAFFTGLNTLNNRIVALDFADNLMDAVQQVSSIGDQKTDAKFLSQLVGLGSAYAALNPSTTTPSTEMPFDFFLDTIYKNQSQGLQNGASELEVFLNGFDTPTQQINFLALERKALTDLNLAPELQQKKNNAVNVSSLSAWVRAYALEYGTELSVQSNDAIDSYIDSLFWIGDDTSFVSTGVISNGESGSNLDTDPSKSKASSFSSTIQLSPQSPQNTNFGTFSIQRINPIVTNGPTANTLFVAYDAQLRFAPNGKVNSTKIAMVQTIVSLENNRPNYPTLEMRARALSKTEGTEGLSIDRKNDSAGMPYLYPYYGVNNTGVTLANARFGSLTSGSLKVDALIGDSPRAENLPIGNTLEFTFETYAIAIDGRDKGTYYGSVSWGFKFDAQGNFLDKSLSSVSKGRPTANFLAAAKKWNSQKFMINGILTPTVPLPLK</sequence>
<feature type="region of interest" description="Disordered" evidence="2">
    <location>
        <begin position="2288"/>
        <end position="2315"/>
    </location>
</feature>
<dbReference type="Pfam" id="PF17936">
    <property type="entry name" value="Big_6"/>
    <property type="match status" value="1"/>
</dbReference>
<feature type="compositionally biased region" description="Polar residues" evidence="2">
    <location>
        <begin position="607"/>
        <end position="620"/>
    </location>
</feature>
<dbReference type="Pfam" id="PF04151">
    <property type="entry name" value="PPC"/>
    <property type="match status" value="2"/>
</dbReference>
<evidence type="ECO:0000256" key="2">
    <source>
        <dbReference type="SAM" id="MobiDB-lite"/>
    </source>
</evidence>
<evidence type="ECO:0000259" key="4">
    <source>
        <dbReference type="Pfam" id="PF17936"/>
    </source>
</evidence>
<dbReference type="Pfam" id="PF13517">
    <property type="entry name" value="FG-GAP_3"/>
    <property type="match status" value="2"/>
</dbReference>